<feature type="compositionally biased region" description="Polar residues" evidence="1">
    <location>
        <begin position="392"/>
        <end position="402"/>
    </location>
</feature>
<feature type="domain" description="LysM" evidence="2">
    <location>
        <begin position="81"/>
        <end position="125"/>
    </location>
</feature>
<dbReference type="InterPro" id="IPR018392">
    <property type="entry name" value="LysM"/>
</dbReference>
<evidence type="ECO:0000259" key="2">
    <source>
        <dbReference type="PROSITE" id="PS51782"/>
    </source>
</evidence>
<keyword evidence="4" id="KW-1185">Reference proteome</keyword>
<dbReference type="AlphaFoldDB" id="A0A4R0RL48"/>
<dbReference type="InterPro" id="IPR045030">
    <property type="entry name" value="LYSM1-4"/>
</dbReference>
<dbReference type="Gene3D" id="3.10.350.10">
    <property type="entry name" value="LysM domain"/>
    <property type="match status" value="1"/>
</dbReference>
<dbReference type="PANTHER" id="PTHR20932">
    <property type="entry name" value="LYSM AND PUTATIVE PEPTIDOGLYCAN-BINDING DOMAIN-CONTAINING PROTEIN"/>
    <property type="match status" value="1"/>
</dbReference>
<feature type="region of interest" description="Disordered" evidence="1">
    <location>
        <begin position="149"/>
        <end position="217"/>
    </location>
</feature>
<evidence type="ECO:0000256" key="1">
    <source>
        <dbReference type="SAM" id="MobiDB-lite"/>
    </source>
</evidence>
<feature type="compositionally biased region" description="Polar residues" evidence="1">
    <location>
        <begin position="157"/>
        <end position="170"/>
    </location>
</feature>
<protein>
    <recommendedName>
        <fullName evidence="2">LysM domain-containing protein</fullName>
    </recommendedName>
</protein>
<dbReference type="PANTHER" id="PTHR20932:SF8">
    <property type="entry name" value="LD22649P"/>
    <property type="match status" value="1"/>
</dbReference>
<feature type="region of interest" description="Disordered" evidence="1">
    <location>
        <begin position="313"/>
        <end position="416"/>
    </location>
</feature>
<dbReference type="Pfam" id="PF01476">
    <property type="entry name" value="LysM"/>
    <property type="match status" value="1"/>
</dbReference>
<feature type="region of interest" description="Disordered" evidence="1">
    <location>
        <begin position="276"/>
        <end position="301"/>
    </location>
</feature>
<feature type="compositionally biased region" description="Polar residues" evidence="1">
    <location>
        <begin position="28"/>
        <end position="39"/>
    </location>
</feature>
<dbReference type="SMART" id="SM00257">
    <property type="entry name" value="LysM"/>
    <property type="match status" value="1"/>
</dbReference>
<reference evidence="3 4" key="1">
    <citation type="submission" date="2018-11" db="EMBL/GenBank/DDBJ databases">
        <title>Genome assembly of Steccherinum ochraceum LE-BIN_3174, the white-rot fungus of the Steccherinaceae family (The Residual Polyporoid clade, Polyporales, Basidiomycota).</title>
        <authorList>
            <person name="Fedorova T.V."/>
            <person name="Glazunova O.A."/>
            <person name="Landesman E.O."/>
            <person name="Moiseenko K.V."/>
            <person name="Psurtseva N.V."/>
            <person name="Savinova O.S."/>
            <person name="Shakhova N.V."/>
            <person name="Tyazhelova T.V."/>
            <person name="Vasina D.V."/>
        </authorList>
    </citation>
    <scope>NUCLEOTIDE SEQUENCE [LARGE SCALE GENOMIC DNA]</scope>
    <source>
        <strain evidence="3 4">LE-BIN_3174</strain>
    </source>
</reference>
<feature type="compositionally biased region" description="Basic and acidic residues" evidence="1">
    <location>
        <begin position="58"/>
        <end position="75"/>
    </location>
</feature>
<dbReference type="SUPFAM" id="SSF54106">
    <property type="entry name" value="LysM domain"/>
    <property type="match status" value="1"/>
</dbReference>
<dbReference type="EMBL" id="RWJN01000083">
    <property type="protein sequence ID" value="TCD67872.1"/>
    <property type="molecule type" value="Genomic_DNA"/>
</dbReference>
<gene>
    <name evidence="3" type="ORF">EIP91_011870</name>
</gene>
<proteinExistence type="predicted"/>
<feature type="compositionally biased region" description="Polar residues" evidence="1">
    <location>
        <begin position="326"/>
        <end position="336"/>
    </location>
</feature>
<dbReference type="OrthoDB" id="2107166at2759"/>
<feature type="compositionally biased region" description="Basic residues" evidence="1">
    <location>
        <begin position="16"/>
        <end position="27"/>
    </location>
</feature>
<feature type="region of interest" description="Disordered" evidence="1">
    <location>
        <begin position="1"/>
        <end position="75"/>
    </location>
</feature>
<feature type="compositionally biased region" description="Polar residues" evidence="1">
    <location>
        <begin position="196"/>
        <end position="217"/>
    </location>
</feature>
<evidence type="ECO:0000313" key="3">
    <source>
        <dbReference type="EMBL" id="TCD67872.1"/>
    </source>
</evidence>
<dbReference type="InterPro" id="IPR036779">
    <property type="entry name" value="LysM_dom_sf"/>
</dbReference>
<dbReference type="Proteomes" id="UP000292702">
    <property type="component" value="Unassembled WGS sequence"/>
</dbReference>
<name>A0A4R0RL48_9APHY</name>
<sequence>MRSRTVDSAAASSSRTNHHPLARHGRGSKSSGSIVSLNDTRPRLKRLLSDLGTVSVGEDSKKNSDTEQSPRDELHSQRVVIVHEVTPTDSLAGVALKYGVTLADLRRANQMWTSDTIHLRKALYIPIEKTQKSKQFNLALIDLDAAPTPSLSDAEPTASTVSLDGISDQSGDGHPSVTVRRVPASHLSYFPPPPRASTTLSSSPTFPRSYSDQPSSQGLGLDIFSPEFYASHPSERAGAPLRPSANNPLRSHITSLFSALPIAPFTRDTLISRLSLDSSSSTPTQGSEEHEHELDDVGSSSLRPFHLRDSFSSPQRVFSEGRVSAPDTSPVDNLNRSFELRPMSPPRTPTPHHKHLSSTEVSVDNRTSPHKGPPPALYTSPERSKDGPNVVRTAQLQPSSGMQLPPRRSGSKDGNT</sequence>
<dbReference type="STRING" id="92696.A0A4R0RL48"/>
<comment type="caution">
    <text evidence="3">The sequence shown here is derived from an EMBL/GenBank/DDBJ whole genome shotgun (WGS) entry which is preliminary data.</text>
</comment>
<organism evidence="3 4">
    <name type="scientific">Steccherinum ochraceum</name>
    <dbReference type="NCBI Taxonomy" id="92696"/>
    <lineage>
        <taxon>Eukaryota</taxon>
        <taxon>Fungi</taxon>
        <taxon>Dikarya</taxon>
        <taxon>Basidiomycota</taxon>
        <taxon>Agaricomycotina</taxon>
        <taxon>Agaricomycetes</taxon>
        <taxon>Polyporales</taxon>
        <taxon>Steccherinaceae</taxon>
        <taxon>Steccherinum</taxon>
    </lineage>
</organism>
<evidence type="ECO:0000313" key="4">
    <source>
        <dbReference type="Proteomes" id="UP000292702"/>
    </source>
</evidence>
<dbReference type="PROSITE" id="PS51782">
    <property type="entry name" value="LYSM"/>
    <property type="match status" value="1"/>
</dbReference>
<accession>A0A4R0RL48</accession>
<dbReference type="CDD" id="cd00118">
    <property type="entry name" value="LysM"/>
    <property type="match status" value="1"/>
</dbReference>